<sequence length="168" mass="18873">MNPVFLAFTTSDLSQYVGWPIEIGFASNQADGSTKSWSTLIRPSDNWDVKKWSTYAQRGHGIEFDDLLKAPAPADAAVRIVNIVDAQRCTLVVLDKQNDHRLLNMLLAELPDARKIMVISFDELLGARNLTAPRLERVNRYYQRTQNVLRAEASAAAMAYAYKQADIT</sequence>
<dbReference type="InterPro" id="IPR012337">
    <property type="entry name" value="RNaseH-like_sf"/>
</dbReference>
<dbReference type="InterPro" id="IPR036397">
    <property type="entry name" value="RNaseH_sf"/>
</dbReference>
<protein>
    <submittedName>
        <fullName evidence="1">Uncharacterized protein</fullName>
    </submittedName>
</protein>
<evidence type="ECO:0000313" key="1">
    <source>
        <dbReference type="EMBL" id="TMV02590.1"/>
    </source>
</evidence>
<dbReference type="SUPFAM" id="SSF53098">
    <property type="entry name" value="Ribonuclease H-like"/>
    <property type="match status" value="1"/>
</dbReference>
<organism evidence="1 2">
    <name type="scientific">Ruegeria sediminis</name>
    <dbReference type="NCBI Taxonomy" id="2583820"/>
    <lineage>
        <taxon>Bacteria</taxon>
        <taxon>Pseudomonadati</taxon>
        <taxon>Pseudomonadota</taxon>
        <taxon>Alphaproteobacteria</taxon>
        <taxon>Rhodobacterales</taxon>
        <taxon>Roseobacteraceae</taxon>
        <taxon>Ruegeria</taxon>
    </lineage>
</organism>
<gene>
    <name evidence="1" type="ORF">FGK63_20395</name>
</gene>
<keyword evidence="2" id="KW-1185">Reference proteome</keyword>
<name>A0ABY2WSR7_9RHOB</name>
<dbReference type="RefSeq" id="WP_138845766.1">
    <property type="nucleotide sequence ID" value="NZ_VCPD01000012.1"/>
</dbReference>
<dbReference type="Gene3D" id="3.30.420.10">
    <property type="entry name" value="Ribonuclease H-like superfamily/Ribonuclease H"/>
    <property type="match status" value="1"/>
</dbReference>
<reference evidence="1 2" key="1">
    <citation type="submission" date="2019-05" db="EMBL/GenBank/DDBJ databases">
        <title>Ruegeria sp. nov., isolated from tidal flat.</title>
        <authorList>
            <person name="Kim W."/>
        </authorList>
    </citation>
    <scope>NUCLEOTIDE SEQUENCE [LARGE SCALE GENOMIC DNA]</scope>
    <source>
        <strain evidence="1 2">CAU 1488</strain>
    </source>
</reference>
<dbReference type="EMBL" id="VCPD01000012">
    <property type="protein sequence ID" value="TMV02590.1"/>
    <property type="molecule type" value="Genomic_DNA"/>
</dbReference>
<comment type="caution">
    <text evidence="1">The sequence shown here is derived from an EMBL/GenBank/DDBJ whole genome shotgun (WGS) entry which is preliminary data.</text>
</comment>
<accession>A0ABY2WSR7</accession>
<dbReference type="Proteomes" id="UP001193035">
    <property type="component" value="Unassembled WGS sequence"/>
</dbReference>
<evidence type="ECO:0000313" key="2">
    <source>
        <dbReference type="Proteomes" id="UP001193035"/>
    </source>
</evidence>
<proteinExistence type="predicted"/>